<dbReference type="PANTHER" id="PTHR43201">
    <property type="entry name" value="ACYL-COA SYNTHETASE"/>
    <property type="match status" value="1"/>
</dbReference>
<evidence type="ECO:0000259" key="1">
    <source>
        <dbReference type="Pfam" id="PF00501"/>
    </source>
</evidence>
<dbReference type="InterPro" id="IPR020845">
    <property type="entry name" value="AMP-binding_CS"/>
</dbReference>
<evidence type="ECO:0000313" key="3">
    <source>
        <dbReference type="EMBL" id="MTU42898.1"/>
    </source>
</evidence>
<feature type="domain" description="AMP-dependent synthetase/ligase" evidence="1">
    <location>
        <begin position="102"/>
        <end position="301"/>
    </location>
</feature>
<dbReference type="Pfam" id="PF13193">
    <property type="entry name" value="AMP-binding_C"/>
    <property type="match status" value="1"/>
</dbReference>
<protein>
    <submittedName>
        <fullName evidence="3">AMP-binding protein</fullName>
    </submittedName>
</protein>
<dbReference type="GO" id="GO:0006631">
    <property type="term" value="P:fatty acid metabolic process"/>
    <property type="evidence" value="ECO:0007669"/>
    <property type="project" value="TreeGrafter"/>
</dbReference>
<evidence type="ECO:0000259" key="2">
    <source>
        <dbReference type="Pfam" id="PF13193"/>
    </source>
</evidence>
<dbReference type="Gene3D" id="3.30.300.30">
    <property type="match status" value="1"/>
</dbReference>
<sequence>MSIDLDHKLSVLAAAEEVPDAVAVRSNGDCLMYRELAKKVRDILPRLGDARPYPLVARPDLETLIKVFALLERKQPILLLHPGLTEHERNTLLSSVEGLDHHLPEDTAVILFTSGTTGLPKPAILTREALTASAEASRDNIPLSPGDVWQLSISPARIGGFSILTRSLIARSAIALGPKFSPKEYLRRLEVDHVTYSSIVPTMLRMIFDEAPEWRPLKTLKALLVGGAPTSEKLKAEAEEKGIPIILTYGMTETASNVVTTPFAERYQRTSGSGKINKGVQIKSEDGHLFIKGPMLMHGYWGREPLVPGAWFDSGDIGEVDPDGSVRVFARRKDVILSGGENVYPAEVEEALETIPEVKEALVLGLPDETWGAIVTALLVPKDEQKLPSDAELALRLKPILASYKSPRRIAWVKELPKTKAGKPDRNADNLKEAAFRTLHYKH</sequence>
<accession>A0A6I3S4V2</accession>
<dbReference type="Pfam" id="PF00501">
    <property type="entry name" value="AMP-binding"/>
    <property type="match status" value="1"/>
</dbReference>
<dbReference type="AlphaFoldDB" id="A0A6I3S4V2"/>
<proteinExistence type="predicted"/>
<dbReference type="Proteomes" id="UP000462362">
    <property type="component" value="Unassembled WGS sequence"/>
</dbReference>
<dbReference type="Gene3D" id="3.40.50.12780">
    <property type="entry name" value="N-terminal domain of ligase-like"/>
    <property type="match status" value="1"/>
</dbReference>
<dbReference type="InterPro" id="IPR042099">
    <property type="entry name" value="ANL_N_sf"/>
</dbReference>
<dbReference type="InterPro" id="IPR045851">
    <property type="entry name" value="AMP-bd_C_sf"/>
</dbReference>
<dbReference type="PROSITE" id="PS00455">
    <property type="entry name" value="AMP_BINDING"/>
    <property type="match status" value="1"/>
</dbReference>
<dbReference type="RefSeq" id="WP_155165388.1">
    <property type="nucleotide sequence ID" value="NZ_CAJUON010000005.1"/>
</dbReference>
<dbReference type="EMBL" id="WNCL01000009">
    <property type="protein sequence ID" value="MTU42898.1"/>
    <property type="molecule type" value="Genomic_DNA"/>
</dbReference>
<reference evidence="3 4" key="1">
    <citation type="journal article" date="2019" name="Nat. Med.">
        <title>A library of human gut bacterial isolates paired with longitudinal multiomics data enables mechanistic microbiome research.</title>
        <authorList>
            <person name="Poyet M."/>
            <person name="Groussin M."/>
            <person name="Gibbons S.M."/>
            <person name="Avila-Pacheco J."/>
            <person name="Jiang X."/>
            <person name="Kearney S.M."/>
            <person name="Perrotta A.R."/>
            <person name="Berdy B."/>
            <person name="Zhao S."/>
            <person name="Lieberman T.D."/>
            <person name="Swanson P.K."/>
            <person name="Smith M."/>
            <person name="Roesemann S."/>
            <person name="Alexander J.E."/>
            <person name="Rich S.A."/>
            <person name="Livny J."/>
            <person name="Vlamakis H."/>
            <person name="Clish C."/>
            <person name="Bullock K."/>
            <person name="Deik A."/>
            <person name="Scott J."/>
            <person name="Pierce K.A."/>
            <person name="Xavier R.J."/>
            <person name="Alm E.J."/>
        </authorList>
    </citation>
    <scope>NUCLEOTIDE SEQUENCE [LARGE SCALE GENOMIC DNA]</scope>
    <source>
        <strain evidence="3 4">BIOML-A2</strain>
    </source>
</reference>
<gene>
    <name evidence="3" type="ORF">GMD42_04555</name>
</gene>
<evidence type="ECO:0000313" key="4">
    <source>
        <dbReference type="Proteomes" id="UP000462362"/>
    </source>
</evidence>
<feature type="domain" description="AMP-binding enzyme C-terminal" evidence="2">
    <location>
        <begin position="347"/>
        <end position="423"/>
    </location>
</feature>
<dbReference type="SUPFAM" id="SSF56801">
    <property type="entry name" value="Acetyl-CoA synthetase-like"/>
    <property type="match status" value="1"/>
</dbReference>
<dbReference type="PANTHER" id="PTHR43201:SF32">
    <property type="entry name" value="2-SUCCINYLBENZOATE--COA LIGASE, CHLOROPLASTIC_PEROXISOMAL"/>
    <property type="match status" value="1"/>
</dbReference>
<organism evidence="3 4">
    <name type="scientific">Parasutterella excrementihominis</name>
    <dbReference type="NCBI Taxonomy" id="487175"/>
    <lineage>
        <taxon>Bacteria</taxon>
        <taxon>Pseudomonadati</taxon>
        <taxon>Pseudomonadota</taxon>
        <taxon>Betaproteobacteria</taxon>
        <taxon>Burkholderiales</taxon>
        <taxon>Sutterellaceae</taxon>
        <taxon>Parasutterella</taxon>
    </lineage>
</organism>
<dbReference type="InterPro" id="IPR000873">
    <property type="entry name" value="AMP-dep_synth/lig_dom"/>
</dbReference>
<dbReference type="GO" id="GO:0031956">
    <property type="term" value="F:medium-chain fatty acid-CoA ligase activity"/>
    <property type="evidence" value="ECO:0007669"/>
    <property type="project" value="TreeGrafter"/>
</dbReference>
<comment type="caution">
    <text evidence="3">The sequence shown here is derived from an EMBL/GenBank/DDBJ whole genome shotgun (WGS) entry which is preliminary data.</text>
</comment>
<dbReference type="InterPro" id="IPR025110">
    <property type="entry name" value="AMP-bd_C"/>
</dbReference>
<name>A0A6I3S4V2_9BURK</name>